<accession>A0A0A9H2U9</accession>
<evidence type="ECO:0000313" key="1">
    <source>
        <dbReference type="EMBL" id="JAE31560.1"/>
    </source>
</evidence>
<dbReference type="AlphaFoldDB" id="A0A0A9H2U9"/>
<name>A0A0A9H2U9_ARUDO</name>
<organism evidence="1">
    <name type="scientific">Arundo donax</name>
    <name type="common">Giant reed</name>
    <name type="synonym">Donax arundinaceus</name>
    <dbReference type="NCBI Taxonomy" id="35708"/>
    <lineage>
        <taxon>Eukaryota</taxon>
        <taxon>Viridiplantae</taxon>
        <taxon>Streptophyta</taxon>
        <taxon>Embryophyta</taxon>
        <taxon>Tracheophyta</taxon>
        <taxon>Spermatophyta</taxon>
        <taxon>Magnoliopsida</taxon>
        <taxon>Liliopsida</taxon>
        <taxon>Poales</taxon>
        <taxon>Poaceae</taxon>
        <taxon>PACMAD clade</taxon>
        <taxon>Arundinoideae</taxon>
        <taxon>Arundineae</taxon>
        <taxon>Arundo</taxon>
    </lineage>
</organism>
<dbReference type="EMBL" id="GBRH01166336">
    <property type="protein sequence ID" value="JAE31560.1"/>
    <property type="molecule type" value="Transcribed_RNA"/>
</dbReference>
<sequence length="48" mass="5777">MSGALGTSFPHHLQYIQTNSHPKYGYYQEELIKRFLMHDLVIYYRLLC</sequence>
<reference evidence="1" key="2">
    <citation type="journal article" date="2015" name="Data Brief">
        <title>Shoot transcriptome of the giant reed, Arundo donax.</title>
        <authorList>
            <person name="Barrero R.A."/>
            <person name="Guerrero F.D."/>
            <person name="Moolhuijzen P."/>
            <person name="Goolsby J.A."/>
            <person name="Tidwell J."/>
            <person name="Bellgard S.E."/>
            <person name="Bellgard M.I."/>
        </authorList>
    </citation>
    <scope>NUCLEOTIDE SEQUENCE</scope>
    <source>
        <tissue evidence="1">Shoot tissue taken approximately 20 cm above the soil surface</tissue>
    </source>
</reference>
<reference evidence="1" key="1">
    <citation type="submission" date="2014-09" db="EMBL/GenBank/DDBJ databases">
        <authorList>
            <person name="Magalhaes I.L.F."/>
            <person name="Oliveira U."/>
            <person name="Santos F.R."/>
            <person name="Vidigal T.H.D.A."/>
            <person name="Brescovit A.D."/>
            <person name="Santos A.J."/>
        </authorList>
    </citation>
    <scope>NUCLEOTIDE SEQUENCE</scope>
    <source>
        <tissue evidence="1">Shoot tissue taken approximately 20 cm above the soil surface</tissue>
    </source>
</reference>
<proteinExistence type="predicted"/>
<protein>
    <submittedName>
        <fullName evidence="1">Uncharacterized protein</fullName>
    </submittedName>
</protein>